<dbReference type="Gene3D" id="3.40.50.2300">
    <property type="match status" value="1"/>
</dbReference>
<evidence type="ECO:0000256" key="3">
    <source>
        <dbReference type="PROSITE-ProRule" id="PRU00169"/>
    </source>
</evidence>
<accession>A0A1E5L264</accession>
<keyword evidence="1 3" id="KW-0597">Phosphoprotein</keyword>
<dbReference type="SUPFAM" id="SSF52172">
    <property type="entry name" value="CheY-like"/>
    <property type="match status" value="1"/>
</dbReference>
<evidence type="ECO:0000313" key="6">
    <source>
        <dbReference type="Proteomes" id="UP000095255"/>
    </source>
</evidence>
<gene>
    <name evidence="5" type="ORF">BHU72_12540</name>
</gene>
<evidence type="ECO:0000259" key="4">
    <source>
        <dbReference type="PROSITE" id="PS50110"/>
    </source>
</evidence>
<keyword evidence="2" id="KW-0902">Two-component regulatory system</keyword>
<feature type="modified residue" description="4-aspartylphosphate" evidence="3">
    <location>
        <position position="57"/>
    </location>
</feature>
<protein>
    <recommendedName>
        <fullName evidence="4">Response regulatory domain-containing protein</fullName>
    </recommendedName>
</protein>
<dbReference type="InterPro" id="IPR001789">
    <property type="entry name" value="Sig_transdc_resp-reg_receiver"/>
</dbReference>
<dbReference type="AlphaFoldDB" id="A0A1E5L264"/>
<dbReference type="Pfam" id="PF00072">
    <property type="entry name" value="Response_reg"/>
    <property type="match status" value="1"/>
</dbReference>
<dbReference type="PROSITE" id="PS50110">
    <property type="entry name" value="RESPONSE_REGULATORY"/>
    <property type="match status" value="1"/>
</dbReference>
<reference evidence="5 6" key="1">
    <citation type="submission" date="2016-09" db="EMBL/GenBank/DDBJ databases">
        <title>Desulfuribacillus arsenicus sp. nov., an obligately anaerobic, dissimilatory arsenic- and antimonate-reducing bacterium isolated from anoxic sediments.</title>
        <authorList>
            <person name="Abin C.A."/>
            <person name="Hollibaugh J.T."/>
        </authorList>
    </citation>
    <scope>NUCLEOTIDE SEQUENCE [LARGE SCALE GENOMIC DNA]</scope>
    <source>
        <strain evidence="5 6">MLFW-2</strain>
    </source>
</reference>
<proteinExistence type="predicted"/>
<evidence type="ECO:0000313" key="5">
    <source>
        <dbReference type="EMBL" id="OEH84225.1"/>
    </source>
</evidence>
<comment type="caution">
    <text evidence="5">The sequence shown here is derived from an EMBL/GenBank/DDBJ whole genome shotgun (WGS) entry which is preliminary data.</text>
</comment>
<sequence>MSKQKKLLICDDSLLIRMQLKDFISSCNYTFEIIEAQNGEEAYQMYLEHKPDLVFLDVVMPKSDGIECLRNIKAFDPAAIVVMLTSMGTKEVVKDALQAGASDFMQKPWQKDVLIHVIEKFIPCEVDFNA</sequence>
<dbReference type="Proteomes" id="UP000095255">
    <property type="component" value="Unassembled WGS sequence"/>
</dbReference>
<dbReference type="SMART" id="SM00448">
    <property type="entry name" value="REC"/>
    <property type="match status" value="1"/>
</dbReference>
<evidence type="ECO:0000256" key="1">
    <source>
        <dbReference type="ARBA" id="ARBA00022553"/>
    </source>
</evidence>
<dbReference type="GO" id="GO:0000160">
    <property type="term" value="P:phosphorelay signal transduction system"/>
    <property type="evidence" value="ECO:0007669"/>
    <property type="project" value="UniProtKB-KW"/>
</dbReference>
<dbReference type="OrthoDB" id="247151at2"/>
<dbReference type="STRING" id="1390249.BHU72_12540"/>
<dbReference type="PANTHER" id="PTHR44591">
    <property type="entry name" value="STRESS RESPONSE REGULATOR PROTEIN 1"/>
    <property type="match status" value="1"/>
</dbReference>
<dbReference type="InterPro" id="IPR050595">
    <property type="entry name" value="Bact_response_regulator"/>
</dbReference>
<feature type="domain" description="Response regulatory" evidence="4">
    <location>
        <begin position="6"/>
        <end position="122"/>
    </location>
</feature>
<dbReference type="InterPro" id="IPR011006">
    <property type="entry name" value="CheY-like_superfamily"/>
</dbReference>
<evidence type="ECO:0000256" key="2">
    <source>
        <dbReference type="ARBA" id="ARBA00023012"/>
    </source>
</evidence>
<name>A0A1E5L264_9FIRM</name>
<keyword evidence="6" id="KW-1185">Reference proteome</keyword>
<organism evidence="5 6">
    <name type="scientific">Desulfuribacillus stibiiarsenatis</name>
    <dbReference type="NCBI Taxonomy" id="1390249"/>
    <lineage>
        <taxon>Bacteria</taxon>
        <taxon>Bacillati</taxon>
        <taxon>Bacillota</taxon>
        <taxon>Desulfuribacillia</taxon>
        <taxon>Desulfuribacillales</taxon>
        <taxon>Desulfuribacillaceae</taxon>
        <taxon>Desulfuribacillus</taxon>
    </lineage>
</organism>
<dbReference type="RefSeq" id="WP_069703462.1">
    <property type="nucleotide sequence ID" value="NZ_MJAT01000040.1"/>
</dbReference>
<dbReference type="EMBL" id="MJAT01000040">
    <property type="protein sequence ID" value="OEH84225.1"/>
    <property type="molecule type" value="Genomic_DNA"/>
</dbReference>
<dbReference type="PANTHER" id="PTHR44591:SF14">
    <property type="entry name" value="PROTEIN PILG"/>
    <property type="match status" value="1"/>
</dbReference>